<comment type="caution">
    <text evidence="1">The sequence shown here is derived from an EMBL/GenBank/DDBJ whole genome shotgun (WGS) entry which is preliminary data.</text>
</comment>
<organism evidence="1 2">
    <name type="scientific">Eumeta variegata</name>
    <name type="common">Bagworm moth</name>
    <name type="synonym">Eumeta japonica</name>
    <dbReference type="NCBI Taxonomy" id="151549"/>
    <lineage>
        <taxon>Eukaryota</taxon>
        <taxon>Metazoa</taxon>
        <taxon>Ecdysozoa</taxon>
        <taxon>Arthropoda</taxon>
        <taxon>Hexapoda</taxon>
        <taxon>Insecta</taxon>
        <taxon>Pterygota</taxon>
        <taxon>Neoptera</taxon>
        <taxon>Endopterygota</taxon>
        <taxon>Lepidoptera</taxon>
        <taxon>Glossata</taxon>
        <taxon>Ditrysia</taxon>
        <taxon>Tineoidea</taxon>
        <taxon>Psychidae</taxon>
        <taxon>Oiketicinae</taxon>
        <taxon>Eumeta</taxon>
    </lineage>
</organism>
<sequence length="153" mass="17882">MSPLTSEKLVAHGDNELSARRRANVTLIRLSHFQIGIRIRKISFQFLKNNFGRLRKELRGHAIRFRYEEFCVRRASPHHRDVPSYKRLYLFRLRYFDLERTKIANREFGSSDGDLDQWLEVCLEAVSMWHCDGARHGSLAPAAARPPPRTTCT</sequence>
<keyword evidence="2" id="KW-1185">Reference proteome</keyword>
<dbReference type="Proteomes" id="UP000299102">
    <property type="component" value="Unassembled WGS sequence"/>
</dbReference>
<protein>
    <submittedName>
        <fullName evidence="1">Uncharacterized protein</fullName>
    </submittedName>
</protein>
<accession>A0A4C1SGU9</accession>
<evidence type="ECO:0000313" key="2">
    <source>
        <dbReference type="Proteomes" id="UP000299102"/>
    </source>
</evidence>
<gene>
    <name evidence="1" type="ORF">EVAR_71026_1</name>
</gene>
<dbReference type="AlphaFoldDB" id="A0A4C1SGU9"/>
<name>A0A4C1SGU9_EUMVA</name>
<reference evidence="1 2" key="1">
    <citation type="journal article" date="2019" name="Commun. Biol.">
        <title>The bagworm genome reveals a unique fibroin gene that provides high tensile strength.</title>
        <authorList>
            <person name="Kono N."/>
            <person name="Nakamura H."/>
            <person name="Ohtoshi R."/>
            <person name="Tomita M."/>
            <person name="Numata K."/>
            <person name="Arakawa K."/>
        </authorList>
    </citation>
    <scope>NUCLEOTIDE SEQUENCE [LARGE SCALE GENOMIC DNA]</scope>
</reference>
<proteinExistence type="predicted"/>
<dbReference type="EMBL" id="BGZK01003351">
    <property type="protein sequence ID" value="GBP00340.1"/>
    <property type="molecule type" value="Genomic_DNA"/>
</dbReference>
<evidence type="ECO:0000313" key="1">
    <source>
        <dbReference type="EMBL" id="GBP00340.1"/>
    </source>
</evidence>